<name>K2RPL4_METFP</name>
<comment type="caution">
    <text evidence="1">The sequence shown here is derived from an EMBL/GenBank/DDBJ whole genome shotgun (WGS) entry which is preliminary data.</text>
</comment>
<dbReference type="EMBL" id="AMPO01000014">
    <property type="protein sequence ID" value="EKF84700.1"/>
    <property type="molecule type" value="Genomic_DNA"/>
</dbReference>
<sequence>MTVAIIKRRLKDGKTYEDFRKAWYHTVGFGTKNKMYSLINAFDEREIIVIGFTEIPSDTEDILEGLRIDVKERLDNPLEDVIEPEIERDFGILISEDDFSAEGAIEYKKPTIDGKEVDIEEVFKGLLAWKQGLEQASQERDNARKTK</sequence>
<reference evidence="1 2" key="1">
    <citation type="journal article" date="2012" name="J. Bacteriol.">
        <title>Draft genome sequence of Methanobacterium formicicum DSM 3637, an archaebacterium isolated from the methane producer amoeba Pelomyxa palustris.</title>
        <authorList>
            <person name="Gutierrez G."/>
        </authorList>
    </citation>
    <scope>NUCLEOTIDE SEQUENCE [LARGE SCALE GENOMIC DNA]</scope>
    <source>
        <strain evidence="2">DSM 3637 / PP1</strain>
    </source>
</reference>
<accession>K2RPL4</accession>
<dbReference type="Proteomes" id="UP000007360">
    <property type="component" value="Unassembled WGS sequence"/>
</dbReference>
<keyword evidence="2" id="KW-1185">Reference proteome</keyword>
<dbReference type="RefSeq" id="WP_004032037.1">
    <property type="nucleotide sequence ID" value="NZ_AMPO01000014.1"/>
</dbReference>
<evidence type="ECO:0000313" key="2">
    <source>
        <dbReference type="Proteomes" id="UP000007360"/>
    </source>
</evidence>
<dbReference type="PATRIC" id="fig|1204725.3.peg.2512"/>
<organism evidence="1 2">
    <name type="scientific">Methanobacterium formicicum (strain DSM 3637 / PP1)</name>
    <dbReference type="NCBI Taxonomy" id="1204725"/>
    <lineage>
        <taxon>Archaea</taxon>
        <taxon>Methanobacteriati</taxon>
        <taxon>Methanobacteriota</taxon>
        <taxon>Methanomada group</taxon>
        <taxon>Methanobacteria</taxon>
        <taxon>Methanobacteriales</taxon>
        <taxon>Methanobacteriaceae</taxon>
        <taxon>Methanobacterium</taxon>
    </lineage>
</organism>
<protein>
    <submittedName>
        <fullName evidence="1">Uncharacterized protein</fullName>
    </submittedName>
</protein>
<dbReference type="AlphaFoldDB" id="K2RPL4"/>
<proteinExistence type="predicted"/>
<evidence type="ECO:0000313" key="1">
    <source>
        <dbReference type="EMBL" id="EKF84700.1"/>
    </source>
</evidence>
<gene>
    <name evidence="1" type="ORF">A994_12513</name>
</gene>